<name>A0AAE0P332_SORBR</name>
<dbReference type="PANTHER" id="PTHR10067">
    <property type="entry name" value="PHOSPHATIDYLSERINE DECARBOXYLASE"/>
    <property type="match status" value="1"/>
</dbReference>
<feature type="domain" description="L-tryptophan decarboxylase PsiD-like" evidence="3">
    <location>
        <begin position="1"/>
        <end position="130"/>
    </location>
</feature>
<organism evidence="4 5">
    <name type="scientific">Sordaria brevicollis</name>
    <dbReference type="NCBI Taxonomy" id="83679"/>
    <lineage>
        <taxon>Eukaryota</taxon>
        <taxon>Fungi</taxon>
        <taxon>Dikarya</taxon>
        <taxon>Ascomycota</taxon>
        <taxon>Pezizomycotina</taxon>
        <taxon>Sordariomycetes</taxon>
        <taxon>Sordariomycetidae</taxon>
        <taxon>Sordariales</taxon>
        <taxon>Sordariaceae</taxon>
        <taxon>Sordaria</taxon>
    </lineage>
</organism>
<dbReference type="EMBL" id="JAUTDP010000011">
    <property type="protein sequence ID" value="KAK3392534.1"/>
    <property type="molecule type" value="Genomic_DNA"/>
</dbReference>
<dbReference type="GO" id="GO:0006646">
    <property type="term" value="P:phosphatidylethanolamine biosynthetic process"/>
    <property type="evidence" value="ECO:0007669"/>
    <property type="project" value="TreeGrafter"/>
</dbReference>
<dbReference type="InterPro" id="IPR022237">
    <property type="entry name" value="PsiD-like"/>
</dbReference>
<dbReference type="Pfam" id="PF02666">
    <property type="entry name" value="PS_Dcarbxylase"/>
    <property type="match status" value="1"/>
</dbReference>
<evidence type="ECO:0000313" key="4">
    <source>
        <dbReference type="EMBL" id="KAK3392534.1"/>
    </source>
</evidence>
<dbReference type="InterPro" id="IPR003817">
    <property type="entry name" value="PS_Dcarbxylase"/>
</dbReference>
<dbReference type="PANTHER" id="PTHR10067:SF9">
    <property type="entry name" value="PHOSPHATIDYLSERINE DECARBOXYLASE FAMILY PROTEIN (AFU_ORTHOLOGUE AFUA_7G01730)"/>
    <property type="match status" value="1"/>
</dbReference>
<reference evidence="4" key="2">
    <citation type="submission" date="2023-07" db="EMBL/GenBank/DDBJ databases">
        <authorList>
            <consortium name="Lawrence Berkeley National Laboratory"/>
            <person name="Haridas S."/>
            <person name="Hensen N."/>
            <person name="Bonometti L."/>
            <person name="Westerberg I."/>
            <person name="Brannstrom I.O."/>
            <person name="Guillou S."/>
            <person name="Cros-Aarteil S."/>
            <person name="Calhoun S."/>
            <person name="Kuo A."/>
            <person name="Mondo S."/>
            <person name="Pangilinan J."/>
            <person name="Riley R."/>
            <person name="LaButti K."/>
            <person name="Andreopoulos B."/>
            <person name="Lipzen A."/>
            <person name="Chen C."/>
            <person name="Yanf M."/>
            <person name="Daum C."/>
            <person name="Ng V."/>
            <person name="Clum A."/>
            <person name="Steindorff A."/>
            <person name="Ohm R."/>
            <person name="Martin F."/>
            <person name="Silar P."/>
            <person name="Natvig D."/>
            <person name="Lalanne C."/>
            <person name="Gautier V."/>
            <person name="Ament-velasquez S.L."/>
            <person name="Kruys A."/>
            <person name="Hutchinson M.I."/>
            <person name="Powell A.J."/>
            <person name="Barry K."/>
            <person name="Miller A.N."/>
            <person name="Grigoriev I.V."/>
            <person name="Debuchy R."/>
            <person name="Gladieux P."/>
            <person name="Thoren M.H."/>
            <person name="Johannesson H."/>
        </authorList>
    </citation>
    <scope>NUCLEOTIDE SEQUENCE</scope>
    <source>
        <strain evidence="4">FGSC 1904</strain>
    </source>
</reference>
<evidence type="ECO:0000256" key="2">
    <source>
        <dbReference type="ARBA" id="ARBA00023239"/>
    </source>
</evidence>
<protein>
    <submittedName>
        <fullName evidence="4">Phosphatidylserine decarboxylase-domain-containing protein</fullName>
    </submittedName>
</protein>
<evidence type="ECO:0000256" key="1">
    <source>
        <dbReference type="ARBA" id="ARBA00022793"/>
    </source>
</evidence>
<accession>A0AAE0P332</accession>
<keyword evidence="2" id="KW-0456">Lyase</keyword>
<gene>
    <name evidence="4" type="ORF">B0T20DRAFT_361114</name>
</gene>
<sequence length="402" mass="45068">MLEEVPNVPPFDKNPKGGPQIRDWRQLLRAFNAQLERAPVWLVESEWQYKLVGFPFAALIVSICFLFSANNQQEWPLSTPSGLIAFHHPQVNTAIRALLNEYSSFLNTTASTHVLNSSPHGWLSPSALSNLSSVADPISTPPRPFHELYECSPHEPHYGYKTWDDFFTRRWRNISTLRPVGSPHNDLVISNACESSPLVLAHNVSLESKFWVKGQPYSLQDIFSSRELAESFAGGTIYQAYLSALSYHRWHSPVSGRVKKVKNINGTYYAEHALQGFPGVWNGNGTRALPDVVSPDASQGYIAQTATRAVVVIEADEREKLGEVALVFVGMAEVSTAEVTVREGERVEKGDQLGMFHFGGSTHLQIFEPHVKLEFRDEVYRADRNHTQDNLPVRGFLARVVS</sequence>
<reference evidence="4" key="1">
    <citation type="journal article" date="2023" name="Mol. Phylogenet. Evol.">
        <title>Genome-scale phylogeny and comparative genomics of the fungal order Sordariales.</title>
        <authorList>
            <person name="Hensen N."/>
            <person name="Bonometti L."/>
            <person name="Westerberg I."/>
            <person name="Brannstrom I.O."/>
            <person name="Guillou S."/>
            <person name="Cros-Aarteil S."/>
            <person name="Calhoun S."/>
            <person name="Haridas S."/>
            <person name="Kuo A."/>
            <person name="Mondo S."/>
            <person name="Pangilinan J."/>
            <person name="Riley R."/>
            <person name="LaButti K."/>
            <person name="Andreopoulos B."/>
            <person name="Lipzen A."/>
            <person name="Chen C."/>
            <person name="Yan M."/>
            <person name="Daum C."/>
            <person name="Ng V."/>
            <person name="Clum A."/>
            <person name="Steindorff A."/>
            <person name="Ohm R.A."/>
            <person name="Martin F."/>
            <person name="Silar P."/>
            <person name="Natvig D.O."/>
            <person name="Lalanne C."/>
            <person name="Gautier V."/>
            <person name="Ament-Velasquez S.L."/>
            <person name="Kruys A."/>
            <person name="Hutchinson M.I."/>
            <person name="Powell A.J."/>
            <person name="Barry K."/>
            <person name="Miller A.N."/>
            <person name="Grigoriev I.V."/>
            <person name="Debuchy R."/>
            <person name="Gladieux P."/>
            <person name="Hiltunen Thoren M."/>
            <person name="Johannesson H."/>
        </authorList>
    </citation>
    <scope>NUCLEOTIDE SEQUENCE</scope>
    <source>
        <strain evidence="4">FGSC 1904</strain>
    </source>
</reference>
<keyword evidence="1" id="KW-0210">Decarboxylase</keyword>
<dbReference type="Proteomes" id="UP001281003">
    <property type="component" value="Unassembled WGS sequence"/>
</dbReference>
<dbReference type="AlphaFoldDB" id="A0AAE0P332"/>
<evidence type="ECO:0000259" key="3">
    <source>
        <dbReference type="Pfam" id="PF12588"/>
    </source>
</evidence>
<dbReference type="GO" id="GO:0004609">
    <property type="term" value="F:phosphatidylserine decarboxylase activity"/>
    <property type="evidence" value="ECO:0007669"/>
    <property type="project" value="InterPro"/>
</dbReference>
<comment type="caution">
    <text evidence="4">The sequence shown here is derived from an EMBL/GenBank/DDBJ whole genome shotgun (WGS) entry which is preliminary data.</text>
</comment>
<evidence type="ECO:0000313" key="5">
    <source>
        <dbReference type="Proteomes" id="UP001281003"/>
    </source>
</evidence>
<proteinExistence type="predicted"/>
<keyword evidence="5" id="KW-1185">Reference proteome</keyword>
<dbReference type="Pfam" id="PF12588">
    <property type="entry name" value="PSDC"/>
    <property type="match status" value="1"/>
</dbReference>
<dbReference type="GO" id="GO:0005739">
    <property type="term" value="C:mitochondrion"/>
    <property type="evidence" value="ECO:0007669"/>
    <property type="project" value="TreeGrafter"/>
</dbReference>